<dbReference type="STRING" id="4795.A0A225UTE4"/>
<gene>
    <name evidence="4" type="ORF">PHMEG_00033249</name>
</gene>
<dbReference type="Proteomes" id="UP000198211">
    <property type="component" value="Unassembled WGS sequence"/>
</dbReference>
<evidence type="ECO:0000259" key="2">
    <source>
        <dbReference type="Pfam" id="PF07727"/>
    </source>
</evidence>
<evidence type="ECO:0000259" key="3">
    <source>
        <dbReference type="Pfam" id="PF25597"/>
    </source>
</evidence>
<name>A0A225UTE4_9STRA</name>
<proteinExistence type="predicted"/>
<feature type="domain" description="Reverse transcriptase Ty1/copia-type" evidence="2">
    <location>
        <begin position="369"/>
        <end position="429"/>
    </location>
</feature>
<evidence type="ECO:0000313" key="4">
    <source>
        <dbReference type="EMBL" id="OWY96475.1"/>
    </source>
</evidence>
<evidence type="ECO:0000313" key="5">
    <source>
        <dbReference type="Proteomes" id="UP000198211"/>
    </source>
</evidence>
<feature type="region of interest" description="Disordered" evidence="1">
    <location>
        <begin position="61"/>
        <end position="103"/>
    </location>
</feature>
<comment type="caution">
    <text evidence="4">The sequence shown here is derived from an EMBL/GenBank/DDBJ whole genome shotgun (WGS) entry which is preliminary data.</text>
</comment>
<feature type="domain" description="Retroviral polymerase SH3-like" evidence="3">
    <location>
        <begin position="192"/>
        <end position="247"/>
    </location>
</feature>
<evidence type="ECO:0000256" key="1">
    <source>
        <dbReference type="SAM" id="MobiDB-lite"/>
    </source>
</evidence>
<dbReference type="Pfam" id="PF07727">
    <property type="entry name" value="RVT_2"/>
    <property type="match status" value="1"/>
</dbReference>
<feature type="compositionally biased region" description="Basic and acidic residues" evidence="1">
    <location>
        <begin position="82"/>
        <end position="96"/>
    </location>
</feature>
<dbReference type="InterPro" id="IPR013103">
    <property type="entry name" value="RVT_2"/>
</dbReference>
<organism evidence="4 5">
    <name type="scientific">Phytophthora megakarya</name>
    <dbReference type="NCBI Taxonomy" id="4795"/>
    <lineage>
        <taxon>Eukaryota</taxon>
        <taxon>Sar</taxon>
        <taxon>Stramenopiles</taxon>
        <taxon>Oomycota</taxon>
        <taxon>Peronosporomycetes</taxon>
        <taxon>Peronosporales</taxon>
        <taxon>Peronosporaceae</taxon>
        <taxon>Phytophthora</taxon>
    </lineage>
</organism>
<accession>A0A225UTE4</accession>
<reference evidence="5" key="1">
    <citation type="submission" date="2017-03" db="EMBL/GenBank/DDBJ databases">
        <title>Phytopthora megakarya and P. palmivora, two closely related causual agents of cacao black pod achieved similar genome size and gene model numbers by different mechanisms.</title>
        <authorList>
            <person name="Ali S."/>
            <person name="Shao J."/>
            <person name="Larry D.J."/>
            <person name="Kronmiller B."/>
            <person name="Shen D."/>
            <person name="Strem M.D."/>
            <person name="Melnick R.L."/>
            <person name="Guiltinan M.J."/>
            <person name="Tyler B.M."/>
            <person name="Meinhardt L.W."/>
            <person name="Bailey B.A."/>
        </authorList>
    </citation>
    <scope>NUCLEOTIDE SEQUENCE [LARGE SCALE GENOMIC DNA]</scope>
    <source>
        <strain evidence="5">zdho120</strain>
    </source>
</reference>
<dbReference type="OrthoDB" id="422839at2759"/>
<dbReference type="EMBL" id="NBNE01011585">
    <property type="protein sequence ID" value="OWY96475.1"/>
    <property type="molecule type" value="Genomic_DNA"/>
</dbReference>
<dbReference type="InterPro" id="IPR057670">
    <property type="entry name" value="SH3_retrovirus"/>
</dbReference>
<feature type="compositionally biased region" description="Polar residues" evidence="1">
    <location>
        <begin position="70"/>
        <end position="81"/>
    </location>
</feature>
<dbReference type="AlphaFoldDB" id="A0A225UTE4"/>
<protein>
    <submittedName>
        <fullName evidence="4">Integrase, catalytic core protein</fullName>
    </submittedName>
</protein>
<dbReference type="Pfam" id="PF25597">
    <property type="entry name" value="SH3_retrovirus"/>
    <property type="match status" value="1"/>
</dbReference>
<keyword evidence="5" id="KW-1185">Reference proteome</keyword>
<sequence>MITPSVRSPESIATASETALQVISNAPHGRDDPPRRAQGCTYCKRQNHAIRDCRVLQKHLRTGTRKPIDDSNNFPSKQPRTQRTDDRPRSTHRNDGGVKAPDIYDRFGNPISFQDLQRKVNSRGREAGLIAYAKISVPDIGLSAITPGTNDPAWTVDSVTSSSVLPDGVTPYELWHGKKPSLQYIKVFGRAAFALTPEPHRNKLEGRAKLCMFVGLPQNKKGYRHLSTIENRIIYSRDVTFKEYTFPTLIFFERSTPNPLSTSLPVQKELLPPLSALLKRNQASLVATDADVCTKKTRRGGALAAYSKSLLLNEPIDLEEEHTQHYTIVSLLATRYDPDSKTYKEAMRSAYASDWHAAALSEYNSLIENKTWTLVPRLHNRKVLPCRWVFVRKRDGTGSIVRFKARLVIKGFQQKHGIDYTEIIPPLHRKFENREIKPQKKTKMFYFFLENSKREANLHF</sequence>